<dbReference type="Proteomes" id="UP000019384">
    <property type="component" value="Unassembled WGS sequence"/>
</dbReference>
<feature type="active site" description="Proton acceptor" evidence="7">
    <location>
        <position position="299"/>
    </location>
</feature>
<evidence type="ECO:0000256" key="8">
    <source>
        <dbReference type="PIRSR" id="PIRSR634016-3"/>
    </source>
</evidence>
<comment type="similarity">
    <text evidence="1 10">Belongs to the peptidase M1 family.</text>
</comment>
<evidence type="ECO:0000313" key="15">
    <source>
        <dbReference type="Proteomes" id="UP000019384"/>
    </source>
</evidence>
<reference evidence="14" key="1">
    <citation type="submission" date="2013-12" db="EMBL/GenBank/DDBJ databases">
        <authorList>
            <person name="Genoscope - CEA"/>
        </authorList>
    </citation>
    <scope>NUCLEOTIDE SEQUENCE</scope>
    <source>
        <strain evidence="14">CBS 1993</strain>
    </source>
</reference>
<dbReference type="InterPro" id="IPR050344">
    <property type="entry name" value="Peptidase_M1_aminopeptidases"/>
</dbReference>
<evidence type="ECO:0000256" key="1">
    <source>
        <dbReference type="ARBA" id="ARBA00010136"/>
    </source>
</evidence>
<dbReference type="CDD" id="cd09601">
    <property type="entry name" value="M1_APN-Q_like"/>
    <property type="match status" value="1"/>
</dbReference>
<evidence type="ECO:0000256" key="7">
    <source>
        <dbReference type="PIRSR" id="PIRSR634016-1"/>
    </source>
</evidence>
<dbReference type="EMBL" id="HG793126">
    <property type="protein sequence ID" value="CDK26009.1"/>
    <property type="molecule type" value="Genomic_DNA"/>
</dbReference>
<dbReference type="STRING" id="1382522.W6MI14"/>
<dbReference type="GO" id="GO:0043171">
    <property type="term" value="P:peptide catabolic process"/>
    <property type="evidence" value="ECO:0007669"/>
    <property type="project" value="TreeGrafter"/>
</dbReference>
<keyword evidence="3 8" id="KW-0479">Metal-binding</keyword>
<dbReference type="GeneID" id="34519407"/>
<dbReference type="InterPro" id="IPR014782">
    <property type="entry name" value="Peptidase_M1_dom"/>
</dbReference>
<dbReference type="InterPro" id="IPR001930">
    <property type="entry name" value="Peptidase_M1"/>
</dbReference>
<dbReference type="SUPFAM" id="SSF55486">
    <property type="entry name" value="Metalloproteases ('zincins'), catalytic domain"/>
    <property type="match status" value="1"/>
</dbReference>
<feature type="binding site" evidence="8">
    <location>
        <position position="302"/>
    </location>
    <ligand>
        <name>Zn(2+)</name>
        <dbReference type="ChEBI" id="CHEBI:29105"/>
        <note>catalytic</note>
    </ligand>
</feature>
<proteinExistence type="inferred from homology"/>
<keyword evidence="6 10" id="KW-0482">Metalloprotease</keyword>
<evidence type="ECO:0000259" key="13">
    <source>
        <dbReference type="Pfam" id="PF17900"/>
    </source>
</evidence>
<evidence type="ECO:0000313" key="14">
    <source>
        <dbReference type="EMBL" id="CDK26009.1"/>
    </source>
</evidence>
<dbReference type="InterPro" id="IPR042097">
    <property type="entry name" value="Aminopeptidase_N-like_N_sf"/>
</dbReference>
<evidence type="ECO:0000256" key="10">
    <source>
        <dbReference type="RuleBase" id="RU364040"/>
    </source>
</evidence>
<organism evidence="14 15">
    <name type="scientific">Kuraishia capsulata CBS 1993</name>
    <dbReference type="NCBI Taxonomy" id="1382522"/>
    <lineage>
        <taxon>Eukaryota</taxon>
        <taxon>Fungi</taxon>
        <taxon>Dikarya</taxon>
        <taxon>Ascomycota</taxon>
        <taxon>Saccharomycotina</taxon>
        <taxon>Pichiomycetes</taxon>
        <taxon>Pichiales</taxon>
        <taxon>Pichiaceae</taxon>
        <taxon>Kuraishia</taxon>
    </lineage>
</organism>
<feature type="site" description="Transition state stabilizer" evidence="9">
    <location>
        <position position="386"/>
    </location>
</feature>
<feature type="domain" description="Aminopeptidase N-like N-terminal" evidence="13">
    <location>
        <begin position="10"/>
        <end position="192"/>
    </location>
</feature>
<keyword evidence="4 10" id="KW-0378">Hydrolase</keyword>
<feature type="binding site" evidence="8">
    <location>
        <position position="321"/>
    </location>
    <ligand>
        <name>Zn(2+)</name>
        <dbReference type="ChEBI" id="CHEBI:29105"/>
        <note>catalytic</note>
    </ligand>
</feature>
<dbReference type="Pfam" id="PF17900">
    <property type="entry name" value="Peptidase_M1_N"/>
    <property type="match status" value="1"/>
</dbReference>
<sequence>MLLSLSNYWVPEKYTLDLKIQGDRPNFHGHCAIDLVPGGNTASQKFQLHATKLIVTKAVLFEGGNEVAQIKPTRGSDSVSFEFPQETSNSRSLRLELDYLAVQTKVSSMATPTTGVFKSSSGIWATHCQPGWASSVFPCVDEPVCRAKIQLTITTDDPEYTCIANMPLADTKVSQESCSFVFQESLPMPTHLFAFVLGKLQMLTKKAGDITVNVYAENTKGLECVLSTASAATTRIGDLLNVEYPIPKIDIVALPFLSDGAMENWSLITVAGQHLIYTSGDADSKWNSSKSVREIVVHELVHQWLGDLCSFKSWDNTWFNESFATWMGIRVLESMDQTGLWQTHLDHDLVQLLQIDSHVQNSPVIGNHQTNDSPSYIGETFDPKTYSKGIYLLEMLSSFVGFETFCGYVGEFISKNKCMSISTLDFWLFLKEKTAFDVPTMVNSWVRNKGFPILLVTANDGKCTIEQHRYLDSASIEDTNEEDVPFHIPLILVQEGQLVKKVLTDRRVVLDTIPDSVIAPKLALLLYRDPIFAERLNGDQIFKLCFDLNFVADIYRTKVDLEIFKRIADSLKSKWHTREGLKYLQLLMQLSNSITVGSSRQGTEKLQKWIESLDLQFNLEDTELSETKRISFESNALCGLFGLSQGKNVKELLELFDSIVKGSASVPLCYASLAFVAVAIHGDIKRYNTLLSLTDDDNLILKTLDSIQKEGRQRSEILKSLTTQIVQSLGFTRSADSLRKLLAHILARLKKGKEDQYHLCFEQLSGGLAATSEVRRMVWEWFRTNYRTLLKNGDRSKDFMVLATSCFNCNTFEVSGELDKELKTFIKKNDSLVLRKSLEHSRSELKAHQGVYELAKGVFW</sequence>
<dbReference type="Gene3D" id="2.60.40.1730">
    <property type="entry name" value="tricorn interacting facor f3 domain"/>
    <property type="match status" value="1"/>
</dbReference>
<dbReference type="GO" id="GO:0070006">
    <property type="term" value="F:metalloaminopeptidase activity"/>
    <property type="evidence" value="ECO:0007669"/>
    <property type="project" value="TreeGrafter"/>
</dbReference>
<dbReference type="GO" id="GO:0016020">
    <property type="term" value="C:membrane"/>
    <property type="evidence" value="ECO:0007669"/>
    <property type="project" value="TreeGrafter"/>
</dbReference>
<dbReference type="AlphaFoldDB" id="W6MI14"/>
<dbReference type="PRINTS" id="PR00756">
    <property type="entry name" value="ALADIPTASE"/>
</dbReference>
<dbReference type="PANTHER" id="PTHR11533">
    <property type="entry name" value="PROTEASE M1 ZINC METALLOPROTEASE"/>
    <property type="match status" value="1"/>
</dbReference>
<evidence type="ECO:0000259" key="11">
    <source>
        <dbReference type="Pfam" id="PF01433"/>
    </source>
</evidence>
<keyword evidence="15" id="KW-1185">Reference proteome</keyword>
<keyword evidence="2 10" id="KW-0645">Protease</keyword>
<keyword evidence="5 8" id="KW-0862">Zinc</keyword>
<evidence type="ECO:0000256" key="9">
    <source>
        <dbReference type="PIRSR" id="PIRSR634016-4"/>
    </source>
</evidence>
<gene>
    <name evidence="14" type="ORF">KUCA_T00001980001</name>
</gene>
<evidence type="ECO:0000259" key="12">
    <source>
        <dbReference type="Pfam" id="PF11838"/>
    </source>
</evidence>
<accession>W6MI14</accession>
<dbReference type="SUPFAM" id="SSF63737">
    <property type="entry name" value="Leukotriene A4 hydrolase N-terminal domain"/>
    <property type="match status" value="1"/>
</dbReference>
<dbReference type="GO" id="GO:0008270">
    <property type="term" value="F:zinc ion binding"/>
    <property type="evidence" value="ECO:0007669"/>
    <property type="project" value="UniProtKB-UniRule"/>
</dbReference>
<dbReference type="PANTHER" id="PTHR11533:SF299">
    <property type="entry name" value="AMINOPEPTIDASE"/>
    <property type="match status" value="1"/>
</dbReference>
<dbReference type="EC" id="3.4.11.-" evidence="10"/>
<dbReference type="OrthoDB" id="10031169at2759"/>
<dbReference type="Gene3D" id="1.25.50.20">
    <property type="match status" value="1"/>
</dbReference>
<evidence type="ECO:0000256" key="3">
    <source>
        <dbReference type="ARBA" id="ARBA00022723"/>
    </source>
</evidence>
<dbReference type="InterPro" id="IPR045357">
    <property type="entry name" value="Aminopeptidase_N-like_N"/>
</dbReference>
<evidence type="ECO:0000256" key="4">
    <source>
        <dbReference type="ARBA" id="ARBA00022801"/>
    </source>
</evidence>
<feature type="domain" description="Peptidase M1 membrane alanine aminopeptidase" evidence="11">
    <location>
        <begin position="236"/>
        <end position="445"/>
    </location>
</feature>
<dbReference type="InterPro" id="IPR024571">
    <property type="entry name" value="ERAP1-like_C_dom"/>
</dbReference>
<feature type="binding site" evidence="8">
    <location>
        <position position="298"/>
    </location>
    <ligand>
        <name>Zn(2+)</name>
        <dbReference type="ChEBI" id="CHEBI:29105"/>
        <note>catalytic</note>
    </ligand>
</feature>
<dbReference type="GO" id="GO:0005737">
    <property type="term" value="C:cytoplasm"/>
    <property type="evidence" value="ECO:0007669"/>
    <property type="project" value="TreeGrafter"/>
</dbReference>
<dbReference type="Pfam" id="PF01433">
    <property type="entry name" value="Peptidase_M1"/>
    <property type="match status" value="1"/>
</dbReference>
<reference evidence="14" key="2">
    <citation type="submission" date="2014-02" db="EMBL/GenBank/DDBJ databases">
        <title>Complete DNA sequence of /Kuraishia capsulata/ illustrates novel genomic features among budding yeasts (/Saccharomycotina/).</title>
        <authorList>
            <person name="Morales L."/>
            <person name="Noel B."/>
            <person name="Porcel B."/>
            <person name="Marcet-Houben M."/>
            <person name="Hullo M-F."/>
            <person name="Sacerdot C."/>
            <person name="Tekaia F."/>
            <person name="Leh-Louis V."/>
            <person name="Despons L."/>
            <person name="Khanna V."/>
            <person name="Aury J-M."/>
            <person name="Barbe V."/>
            <person name="Couloux A."/>
            <person name="Labadie K."/>
            <person name="Pelletier E."/>
            <person name="Souciet J-L."/>
            <person name="Boekhout T."/>
            <person name="Gabaldon T."/>
            <person name="Wincker P."/>
            <person name="Dujon B."/>
        </authorList>
    </citation>
    <scope>NUCLEOTIDE SEQUENCE</scope>
    <source>
        <strain evidence="14">CBS 1993</strain>
    </source>
</reference>
<name>W6MI14_9ASCO</name>
<evidence type="ECO:0000256" key="5">
    <source>
        <dbReference type="ARBA" id="ARBA00022833"/>
    </source>
</evidence>
<dbReference type="GO" id="GO:0006508">
    <property type="term" value="P:proteolysis"/>
    <property type="evidence" value="ECO:0007669"/>
    <property type="project" value="UniProtKB-KW"/>
</dbReference>
<keyword evidence="10" id="KW-0031">Aminopeptidase</keyword>
<dbReference type="Gene3D" id="1.10.390.10">
    <property type="entry name" value="Neutral Protease Domain 2"/>
    <property type="match status" value="1"/>
</dbReference>
<dbReference type="RefSeq" id="XP_022458019.1">
    <property type="nucleotide sequence ID" value="XM_022604215.1"/>
</dbReference>
<evidence type="ECO:0000256" key="6">
    <source>
        <dbReference type="ARBA" id="ARBA00023049"/>
    </source>
</evidence>
<evidence type="ECO:0000256" key="2">
    <source>
        <dbReference type="ARBA" id="ARBA00022670"/>
    </source>
</evidence>
<dbReference type="Pfam" id="PF11838">
    <property type="entry name" value="ERAP1_C"/>
    <property type="match status" value="1"/>
</dbReference>
<dbReference type="GO" id="GO:0042277">
    <property type="term" value="F:peptide binding"/>
    <property type="evidence" value="ECO:0007669"/>
    <property type="project" value="TreeGrafter"/>
</dbReference>
<dbReference type="InterPro" id="IPR027268">
    <property type="entry name" value="Peptidase_M4/M1_CTD_sf"/>
</dbReference>
<comment type="cofactor">
    <cofactor evidence="8 10">
        <name>Zn(2+)</name>
        <dbReference type="ChEBI" id="CHEBI:29105"/>
    </cofactor>
    <text evidence="8 10">Binds 1 zinc ion per subunit.</text>
</comment>
<dbReference type="HOGENOM" id="CLU_003705_3_0_1"/>
<dbReference type="InterPro" id="IPR034016">
    <property type="entry name" value="M1_APN-typ"/>
</dbReference>
<feature type="domain" description="ERAP1-like C-terminal" evidence="12">
    <location>
        <begin position="628"/>
        <end position="845"/>
    </location>
</feature>
<protein>
    <recommendedName>
        <fullName evidence="10">Aminopeptidase</fullName>
        <ecNumber evidence="10">3.4.11.-</ecNumber>
    </recommendedName>
</protein>